<organism evidence="9 10">
    <name type="scientific">Cerrena zonata</name>
    <dbReference type="NCBI Taxonomy" id="2478898"/>
    <lineage>
        <taxon>Eukaryota</taxon>
        <taxon>Fungi</taxon>
        <taxon>Dikarya</taxon>
        <taxon>Basidiomycota</taxon>
        <taxon>Agaricomycotina</taxon>
        <taxon>Agaricomycetes</taxon>
        <taxon>Polyporales</taxon>
        <taxon>Cerrenaceae</taxon>
        <taxon>Cerrena</taxon>
    </lineage>
</organism>
<dbReference type="GO" id="GO:0032543">
    <property type="term" value="P:mitochondrial translation"/>
    <property type="evidence" value="ECO:0007669"/>
    <property type="project" value="UniProtKB-UniRule"/>
</dbReference>
<dbReference type="GO" id="GO:0070681">
    <property type="term" value="P:glutaminyl-tRNAGln biosynthesis via transamidation"/>
    <property type="evidence" value="ECO:0007669"/>
    <property type="project" value="UniProtKB-UniRule"/>
</dbReference>
<name>A0AAW0G5C3_9APHY</name>
<dbReference type="Pfam" id="PF01425">
    <property type="entry name" value="Amidase"/>
    <property type="match status" value="1"/>
</dbReference>
<dbReference type="PROSITE" id="PS00571">
    <property type="entry name" value="AMIDASES"/>
    <property type="match status" value="1"/>
</dbReference>
<evidence type="ECO:0000256" key="5">
    <source>
        <dbReference type="ARBA" id="ARBA00022917"/>
    </source>
</evidence>
<dbReference type="GO" id="GO:0030956">
    <property type="term" value="C:glutamyl-tRNA(Gln) amidotransferase complex"/>
    <property type="evidence" value="ECO:0007669"/>
    <property type="project" value="UniProtKB-UniRule"/>
</dbReference>
<dbReference type="EC" id="6.3.5.7" evidence="7"/>
<dbReference type="GO" id="GO:0050567">
    <property type="term" value="F:glutaminyl-tRNA synthase (glutamine-hydrolyzing) activity"/>
    <property type="evidence" value="ECO:0007669"/>
    <property type="project" value="UniProtKB-UniRule"/>
</dbReference>
<dbReference type="HAMAP" id="MF_00120">
    <property type="entry name" value="GatA"/>
    <property type="match status" value="1"/>
</dbReference>
<evidence type="ECO:0000256" key="3">
    <source>
        <dbReference type="ARBA" id="ARBA00022741"/>
    </source>
</evidence>
<comment type="subcellular location">
    <subcellularLocation>
        <location evidence="7">Mitochondrion</location>
    </subcellularLocation>
</comment>
<feature type="domain" description="Amidase" evidence="8">
    <location>
        <begin position="51"/>
        <end position="487"/>
    </location>
</feature>
<feature type="active site" description="Charge relay system" evidence="7">
    <location>
        <position position="65"/>
    </location>
</feature>
<comment type="function">
    <text evidence="7">Allows the formation of correctly charged Gln-tRNA(Gln) through the transamidation of misacylated Glu-tRNA(Gln) in the mitochondria. The reaction takes place in the presence of glutamine and ATP through an activated gamma-phospho-Glu-tRNA(Gln).</text>
</comment>
<comment type="caution">
    <text evidence="9">The sequence shown here is derived from an EMBL/GenBank/DDBJ whole genome shotgun (WGS) entry which is preliminary data.</text>
</comment>
<protein>
    <recommendedName>
        <fullName evidence="7">Glutamyl-tRNA(Gln) amidotransferase subunit A, mitochondrial</fullName>
        <shortName evidence="7">Glu-AdT subunit A</shortName>
        <ecNumber evidence="7">6.3.5.7</ecNumber>
    </recommendedName>
</protein>
<keyword evidence="2 7" id="KW-0436">Ligase</keyword>
<sequence>MLRHIQCNRHYTFSKQITRHASTTVSRTAIHDLNANVNALVFTSPETTLSKSQDGPLGNIRVAVKDNICTSDMPTTCSSEMLRNFHSPFDATVVKLLKSAGADIVGKANCDEFGMGSLNVYSAHGPVVNPHNISERRSAGGSSGGSAAAVAAGICDIALGTDTGGSIRLPASYCGVAGLKPSYGLISRWGVVSFADSLDCVGIMGCKVNGIKTTFGALSQYDPKDPSAATPDTREKARQACSLAMKSYFKSDSLNGLRIGIPQEYFPSELQPNITSSLRRILDALQSRGAQIISVSLPSTPYALSAYYVIASAEASSNMARYDGVEYGSRVNPPPGADNTKTANVYAYTRSNGFGKEVQRRILLGTYALTADAFDNYFLQAQRVRRLVRADFDQVFAVQNPLSNVKTTPNPQGVHVLLHPSAIRTAPSLEEKEAGTSSLDDYVQDVLTVPASLAGLPALSVPAGLAEDGWPVGVSAVSQWGYDDLVLEVGKAIEECLS</sequence>
<dbReference type="SUPFAM" id="SSF75304">
    <property type="entry name" value="Amidase signature (AS) enzymes"/>
    <property type="match status" value="1"/>
</dbReference>
<feature type="active site" description="Charge relay system" evidence="7">
    <location>
        <position position="142"/>
    </location>
</feature>
<dbReference type="InterPro" id="IPR000120">
    <property type="entry name" value="Amidase"/>
</dbReference>
<dbReference type="PANTHER" id="PTHR11895">
    <property type="entry name" value="TRANSAMIDASE"/>
    <property type="match status" value="1"/>
</dbReference>
<evidence type="ECO:0000313" key="10">
    <source>
        <dbReference type="Proteomes" id="UP001385951"/>
    </source>
</evidence>
<dbReference type="InterPro" id="IPR023631">
    <property type="entry name" value="Amidase_dom"/>
</dbReference>
<dbReference type="AlphaFoldDB" id="A0AAW0G5C3"/>
<evidence type="ECO:0000256" key="6">
    <source>
        <dbReference type="ARBA" id="ARBA00047407"/>
    </source>
</evidence>
<dbReference type="InterPro" id="IPR036928">
    <property type="entry name" value="AS_sf"/>
</dbReference>
<keyword evidence="3 7" id="KW-0547">Nucleotide-binding</keyword>
<accession>A0AAW0G5C3</accession>
<feature type="active site" description="Acyl-ester intermediate" evidence="7">
    <location>
        <position position="166"/>
    </location>
</feature>
<evidence type="ECO:0000256" key="7">
    <source>
        <dbReference type="HAMAP-Rule" id="MF_03150"/>
    </source>
</evidence>
<evidence type="ECO:0000256" key="2">
    <source>
        <dbReference type="ARBA" id="ARBA00022598"/>
    </source>
</evidence>
<proteinExistence type="inferred from homology"/>
<dbReference type="EMBL" id="JASBNA010000017">
    <property type="protein sequence ID" value="KAK7686315.1"/>
    <property type="molecule type" value="Genomic_DNA"/>
</dbReference>
<dbReference type="PANTHER" id="PTHR11895:SF7">
    <property type="entry name" value="GLUTAMYL-TRNA(GLN) AMIDOTRANSFERASE SUBUNIT A, MITOCHONDRIAL"/>
    <property type="match status" value="1"/>
</dbReference>
<dbReference type="GO" id="GO:0005739">
    <property type="term" value="C:mitochondrion"/>
    <property type="evidence" value="ECO:0007669"/>
    <property type="project" value="UniProtKB-SubCell"/>
</dbReference>
<dbReference type="GO" id="GO:0005524">
    <property type="term" value="F:ATP binding"/>
    <property type="evidence" value="ECO:0007669"/>
    <property type="project" value="UniProtKB-KW"/>
</dbReference>
<keyword evidence="7" id="KW-0496">Mitochondrion</keyword>
<comment type="subunit">
    <text evidence="7">Subunit of the heterotrimeric GatCAB amidotransferase (AdT) complex, composed of A, B and C subunits.</text>
</comment>
<evidence type="ECO:0000256" key="4">
    <source>
        <dbReference type="ARBA" id="ARBA00022840"/>
    </source>
</evidence>
<keyword evidence="4 7" id="KW-0067">ATP-binding</keyword>
<keyword evidence="10" id="KW-1185">Reference proteome</keyword>
<evidence type="ECO:0000259" key="8">
    <source>
        <dbReference type="Pfam" id="PF01425"/>
    </source>
</evidence>
<evidence type="ECO:0000313" key="9">
    <source>
        <dbReference type="EMBL" id="KAK7686315.1"/>
    </source>
</evidence>
<keyword evidence="5 7" id="KW-0648">Protein biosynthesis</keyword>
<evidence type="ECO:0000256" key="1">
    <source>
        <dbReference type="ARBA" id="ARBA00008069"/>
    </source>
</evidence>
<dbReference type="Proteomes" id="UP001385951">
    <property type="component" value="Unassembled WGS sequence"/>
</dbReference>
<dbReference type="InterPro" id="IPR004412">
    <property type="entry name" value="GatA"/>
</dbReference>
<gene>
    <name evidence="9" type="ORF">QCA50_010539</name>
</gene>
<reference evidence="9 10" key="1">
    <citation type="submission" date="2022-09" db="EMBL/GenBank/DDBJ databases">
        <authorList>
            <person name="Palmer J.M."/>
        </authorList>
    </citation>
    <scope>NUCLEOTIDE SEQUENCE [LARGE SCALE GENOMIC DNA]</scope>
    <source>
        <strain evidence="9 10">DSM 7382</strain>
    </source>
</reference>
<comment type="catalytic activity">
    <reaction evidence="6 7">
        <text>L-glutamyl-tRNA(Gln) + L-glutamine + ATP + H2O = L-glutaminyl-tRNA(Gln) + L-glutamate + ADP + phosphate + H(+)</text>
        <dbReference type="Rhea" id="RHEA:17521"/>
        <dbReference type="Rhea" id="RHEA-COMP:9681"/>
        <dbReference type="Rhea" id="RHEA-COMP:9684"/>
        <dbReference type="ChEBI" id="CHEBI:15377"/>
        <dbReference type="ChEBI" id="CHEBI:15378"/>
        <dbReference type="ChEBI" id="CHEBI:29985"/>
        <dbReference type="ChEBI" id="CHEBI:30616"/>
        <dbReference type="ChEBI" id="CHEBI:43474"/>
        <dbReference type="ChEBI" id="CHEBI:58359"/>
        <dbReference type="ChEBI" id="CHEBI:78520"/>
        <dbReference type="ChEBI" id="CHEBI:78521"/>
        <dbReference type="ChEBI" id="CHEBI:456216"/>
        <dbReference type="EC" id="6.3.5.7"/>
    </reaction>
</comment>
<comment type="similarity">
    <text evidence="1 7">Belongs to the amidase family. GatA subfamily.</text>
</comment>
<dbReference type="InterPro" id="IPR020556">
    <property type="entry name" value="Amidase_CS"/>
</dbReference>
<dbReference type="Gene3D" id="3.90.1300.10">
    <property type="entry name" value="Amidase signature (AS) domain"/>
    <property type="match status" value="1"/>
</dbReference>